<proteinExistence type="predicted"/>
<keyword evidence="2" id="KW-1185">Reference proteome</keyword>
<evidence type="ECO:0000313" key="2">
    <source>
        <dbReference type="Proteomes" id="UP000799779"/>
    </source>
</evidence>
<protein>
    <submittedName>
        <fullName evidence="1">Uncharacterized protein</fullName>
    </submittedName>
</protein>
<gene>
    <name evidence="1" type="ORF">P154DRAFT_534993</name>
</gene>
<reference evidence="1" key="1">
    <citation type="journal article" date="2020" name="Stud. Mycol.">
        <title>101 Dothideomycetes genomes: a test case for predicting lifestyles and emergence of pathogens.</title>
        <authorList>
            <person name="Haridas S."/>
            <person name="Albert R."/>
            <person name="Binder M."/>
            <person name="Bloem J."/>
            <person name="Labutti K."/>
            <person name="Salamov A."/>
            <person name="Andreopoulos B."/>
            <person name="Baker S."/>
            <person name="Barry K."/>
            <person name="Bills G."/>
            <person name="Bluhm B."/>
            <person name="Cannon C."/>
            <person name="Castanera R."/>
            <person name="Culley D."/>
            <person name="Daum C."/>
            <person name="Ezra D."/>
            <person name="Gonzalez J."/>
            <person name="Henrissat B."/>
            <person name="Kuo A."/>
            <person name="Liang C."/>
            <person name="Lipzen A."/>
            <person name="Lutzoni F."/>
            <person name="Magnuson J."/>
            <person name="Mondo S."/>
            <person name="Nolan M."/>
            <person name="Ohm R."/>
            <person name="Pangilinan J."/>
            <person name="Park H.-J."/>
            <person name="Ramirez L."/>
            <person name="Alfaro M."/>
            <person name="Sun H."/>
            <person name="Tritt A."/>
            <person name="Yoshinaga Y."/>
            <person name="Zwiers L.-H."/>
            <person name="Turgeon B."/>
            <person name="Goodwin S."/>
            <person name="Spatafora J."/>
            <person name="Crous P."/>
            <person name="Grigoriev I."/>
        </authorList>
    </citation>
    <scope>NUCLEOTIDE SEQUENCE</scope>
    <source>
        <strain evidence="1">CBS 123094</strain>
    </source>
</reference>
<dbReference type="EMBL" id="ML977591">
    <property type="protein sequence ID" value="KAF2000027.1"/>
    <property type="molecule type" value="Genomic_DNA"/>
</dbReference>
<dbReference type="AlphaFoldDB" id="A0A6A5WEZ6"/>
<dbReference type="Proteomes" id="UP000799779">
    <property type="component" value="Unassembled WGS sequence"/>
</dbReference>
<sequence>MYSEYFSPSSISRDDDSGILCHVRRRGTGAGAREAAAWGLHDAPHPHALWTSASLKSRLSNIPCLRSVAYTTGSHSSTASVGLGIHSCNQYSGDSTAPRLHFQTFGTENTSLPNPVEPRRRGSVQHKVRGLCRMVMLARAVGMLASAANLEIMARTSLFEAQIWPD</sequence>
<evidence type="ECO:0000313" key="1">
    <source>
        <dbReference type="EMBL" id="KAF2000027.1"/>
    </source>
</evidence>
<accession>A0A6A5WEZ6</accession>
<organism evidence="1 2">
    <name type="scientific">Amniculicola lignicola CBS 123094</name>
    <dbReference type="NCBI Taxonomy" id="1392246"/>
    <lineage>
        <taxon>Eukaryota</taxon>
        <taxon>Fungi</taxon>
        <taxon>Dikarya</taxon>
        <taxon>Ascomycota</taxon>
        <taxon>Pezizomycotina</taxon>
        <taxon>Dothideomycetes</taxon>
        <taxon>Pleosporomycetidae</taxon>
        <taxon>Pleosporales</taxon>
        <taxon>Amniculicolaceae</taxon>
        <taxon>Amniculicola</taxon>
    </lineage>
</organism>
<name>A0A6A5WEZ6_9PLEO</name>